<evidence type="ECO:0000313" key="2">
    <source>
        <dbReference type="Proteomes" id="UP000821845"/>
    </source>
</evidence>
<dbReference type="Proteomes" id="UP000821845">
    <property type="component" value="Chromosome 8"/>
</dbReference>
<gene>
    <name evidence="1" type="ORF">HPB50_025912</name>
</gene>
<organism evidence="1 2">
    <name type="scientific">Hyalomma asiaticum</name>
    <name type="common">Tick</name>
    <dbReference type="NCBI Taxonomy" id="266040"/>
    <lineage>
        <taxon>Eukaryota</taxon>
        <taxon>Metazoa</taxon>
        <taxon>Ecdysozoa</taxon>
        <taxon>Arthropoda</taxon>
        <taxon>Chelicerata</taxon>
        <taxon>Arachnida</taxon>
        <taxon>Acari</taxon>
        <taxon>Parasitiformes</taxon>
        <taxon>Ixodida</taxon>
        <taxon>Ixodoidea</taxon>
        <taxon>Ixodidae</taxon>
        <taxon>Hyalomminae</taxon>
        <taxon>Hyalomma</taxon>
    </lineage>
</organism>
<evidence type="ECO:0000313" key="1">
    <source>
        <dbReference type="EMBL" id="KAH6924897.1"/>
    </source>
</evidence>
<accession>A0ACB7RSW9</accession>
<name>A0ACB7RSW9_HYAAI</name>
<protein>
    <submittedName>
        <fullName evidence="1">Uncharacterized protein</fullName>
    </submittedName>
</protein>
<dbReference type="EMBL" id="CM023488">
    <property type="protein sequence ID" value="KAH6924897.1"/>
    <property type="molecule type" value="Genomic_DNA"/>
</dbReference>
<sequence length="777" mass="83334">MHRPDHRAERPAASVVLRFSGVHPPLQFVLPLASSNWPHDHRAVVALPPTAMATDNGICSNGIISHPLAEPPHSLPGSRKGSGEVTPTASDATGSSCTPAVIPVACQSSSPNGDSHDREKTAIKVADDGASAPVPSCGDPCRSGASDTAPKSTESSPVKQSSNGVSPAATPGLPILSTPHELSSRLQALESSATTTVESPEAQEASVAIDVVDCASRPVEEHSPVSTMTSSLSNGILAHTNGAAILEVQSTAGSERKPECPSRDSIFEPLQNGKLPEQLASAGSPPRSNDAELVESSTAQPTTPSTELPRENGKRLPCCNGREEVRTLVASKAVVGDISLARVCEASPDVVSGTASKKHCVPNGDIGSRCVRDSAGVGSDRPVLSTPPALPQGRRRSASEGAVQENGWSRRGRSSHSECNGLDRRTIVLSSSSGSSSGSTEGPDSPLPGEVLGSGVRWSGGGRSVSEVKELAYARLQAELSRAQQELRLRDEEVARLSQIRDQVGAELEELTASLFEEANNMVREANMKQAAAEKRLQEATLKVEVLQAEVSALKALVLTSTPSRPNAHLHPQLSRHRHRRSPSNYELATCRPPSPPSQQVSQQQQQQSQTGQPGSDGAGPDLSEVDPVCHQEFLRWQQKPSVSDREDLFVSRLYREDVLPCLHFPNCQLAAQVLRAIEENRITIEAVNAANPFPRRCSLLEAPRVCQYRMRLGDTGSAWYHISQLCRNRITSVCDLFCYLRYIQQGLVRSSLQEMYWEVMRRRRSIALARLGLPPC</sequence>
<keyword evidence="2" id="KW-1185">Reference proteome</keyword>
<reference evidence="1" key="1">
    <citation type="submission" date="2020-05" db="EMBL/GenBank/DDBJ databases">
        <title>Large-scale comparative analyses of tick genomes elucidate their genetic diversity and vector capacities.</title>
        <authorList>
            <person name="Jia N."/>
            <person name="Wang J."/>
            <person name="Shi W."/>
            <person name="Du L."/>
            <person name="Sun Y."/>
            <person name="Zhan W."/>
            <person name="Jiang J."/>
            <person name="Wang Q."/>
            <person name="Zhang B."/>
            <person name="Ji P."/>
            <person name="Sakyi L.B."/>
            <person name="Cui X."/>
            <person name="Yuan T."/>
            <person name="Jiang B."/>
            <person name="Yang W."/>
            <person name="Lam T.T.-Y."/>
            <person name="Chang Q."/>
            <person name="Ding S."/>
            <person name="Wang X."/>
            <person name="Zhu J."/>
            <person name="Ruan X."/>
            <person name="Zhao L."/>
            <person name="Wei J."/>
            <person name="Que T."/>
            <person name="Du C."/>
            <person name="Cheng J."/>
            <person name="Dai P."/>
            <person name="Han X."/>
            <person name="Huang E."/>
            <person name="Gao Y."/>
            <person name="Liu J."/>
            <person name="Shao H."/>
            <person name="Ye R."/>
            <person name="Li L."/>
            <person name="Wei W."/>
            <person name="Wang X."/>
            <person name="Wang C."/>
            <person name="Yang T."/>
            <person name="Huo Q."/>
            <person name="Li W."/>
            <person name="Guo W."/>
            <person name="Chen H."/>
            <person name="Zhou L."/>
            <person name="Ni X."/>
            <person name="Tian J."/>
            <person name="Zhou Y."/>
            <person name="Sheng Y."/>
            <person name="Liu T."/>
            <person name="Pan Y."/>
            <person name="Xia L."/>
            <person name="Li J."/>
            <person name="Zhao F."/>
            <person name="Cao W."/>
        </authorList>
    </citation>
    <scope>NUCLEOTIDE SEQUENCE</scope>
    <source>
        <strain evidence="1">Hyas-2018</strain>
    </source>
</reference>
<comment type="caution">
    <text evidence="1">The sequence shown here is derived from an EMBL/GenBank/DDBJ whole genome shotgun (WGS) entry which is preliminary data.</text>
</comment>
<proteinExistence type="predicted"/>